<dbReference type="FunFam" id="3.40.50.1220:FF:000001">
    <property type="entry name" value="Electron transfer flavoprotein, alpha subunit"/>
    <property type="match status" value="1"/>
</dbReference>
<proteinExistence type="inferred from homology"/>
<dbReference type="InterPro" id="IPR014730">
    <property type="entry name" value="ETF_a/b_N"/>
</dbReference>
<dbReference type="InterPro" id="IPR033947">
    <property type="entry name" value="ETF_alpha_N"/>
</dbReference>
<dbReference type="AlphaFoldDB" id="A0A351U513"/>
<dbReference type="EMBL" id="JAAYEE010000025">
    <property type="protein sequence ID" value="NLW34135.1"/>
    <property type="molecule type" value="Genomic_DNA"/>
</dbReference>
<comment type="caution">
    <text evidence="11">The sequence shown here is derived from an EMBL/GenBank/DDBJ whole genome shotgun (WGS) entry which is preliminary data.</text>
</comment>
<evidence type="ECO:0000256" key="7">
    <source>
        <dbReference type="ARBA" id="ARBA00068674"/>
    </source>
</evidence>
<comment type="cofactor">
    <cofactor evidence="9">
        <name>FAD</name>
        <dbReference type="ChEBI" id="CHEBI:57692"/>
    </cofactor>
    <text evidence="9">Binds 1 FAD per dimer.</text>
</comment>
<dbReference type="SUPFAM" id="SSF52402">
    <property type="entry name" value="Adenine nucleotide alpha hydrolases-like"/>
    <property type="match status" value="1"/>
</dbReference>
<feature type="domain" description="Electron transfer flavoprotein alpha/beta-subunit N-terminal" evidence="10">
    <location>
        <begin position="5"/>
        <end position="192"/>
    </location>
</feature>
<dbReference type="Pfam" id="PF01012">
    <property type="entry name" value="ETF"/>
    <property type="match status" value="1"/>
</dbReference>
<dbReference type="Gene3D" id="3.40.50.620">
    <property type="entry name" value="HUPs"/>
    <property type="match status" value="1"/>
</dbReference>
<evidence type="ECO:0000256" key="1">
    <source>
        <dbReference type="ARBA" id="ARBA00005817"/>
    </source>
</evidence>
<dbReference type="InterPro" id="IPR014729">
    <property type="entry name" value="Rossmann-like_a/b/a_fold"/>
</dbReference>
<dbReference type="Gene3D" id="3.40.50.1220">
    <property type="entry name" value="TPP-binding domain"/>
    <property type="match status" value="1"/>
</dbReference>
<dbReference type="PROSITE" id="PS00696">
    <property type="entry name" value="ETF_ALPHA"/>
    <property type="match status" value="1"/>
</dbReference>
<feature type="binding site" evidence="9">
    <location>
        <begin position="254"/>
        <end position="258"/>
    </location>
    <ligand>
        <name>FAD</name>
        <dbReference type="ChEBI" id="CHEBI:57692"/>
    </ligand>
</feature>
<sequence>MANDVWVYIEHKDGAVTPMSFELLGIGKTLADGLGSSVCAFVIGEGIDNIAKEAGSYGAAKVIAVDAGVFKGFRPDAYAKAAAFLLDKYKPEIALFRATSQGADVAGAAAAQLGFGLCTDAIGIDVDGGKLKMTRAAFGGNYTVTVVNEKATPQITTVRPKAFAMPVQDASKTAEVVKESFTVNEADLNTKVLEFIKSAVAINLVEADIIVSGGRGLGNAEGFDLLKQLAEVIGGGVGASRAAVDSGWISVEQQVGQTGKTVKPKIYIACGISGAIQHLAGMRTSDCIVAINKDPDAPIFKAATFGIVGDYKAVVPKLIEKFKGKLGK</sequence>
<feature type="binding site" evidence="9">
    <location>
        <position position="215"/>
    </location>
    <ligand>
        <name>FAD</name>
        <dbReference type="ChEBI" id="CHEBI:57692"/>
    </ligand>
</feature>
<dbReference type="PIRSF" id="PIRSF000089">
    <property type="entry name" value="Electra_flavoP_a"/>
    <property type="match status" value="1"/>
</dbReference>
<dbReference type="SMART" id="SM00893">
    <property type="entry name" value="ETF"/>
    <property type="match status" value="1"/>
</dbReference>
<evidence type="ECO:0000256" key="2">
    <source>
        <dbReference type="ARBA" id="ARBA00022448"/>
    </source>
</evidence>
<reference evidence="11" key="1">
    <citation type="journal article" date="2020" name="Biotechnol. Biofuels">
        <title>New insights from the biogas microbiome by comprehensive genome-resolved metagenomics of nearly 1600 species originating from multiple anaerobic digesters.</title>
        <authorList>
            <person name="Campanaro S."/>
            <person name="Treu L."/>
            <person name="Rodriguez-R L.M."/>
            <person name="Kovalovszki A."/>
            <person name="Ziels R.M."/>
            <person name="Maus I."/>
            <person name="Zhu X."/>
            <person name="Kougias P.G."/>
            <person name="Basile A."/>
            <person name="Luo G."/>
            <person name="Schluter A."/>
            <person name="Konstantinidis K.T."/>
            <person name="Angelidaki I."/>
        </authorList>
    </citation>
    <scope>NUCLEOTIDE SEQUENCE</scope>
    <source>
        <strain evidence="11">AS06rmzACSIP_7</strain>
    </source>
</reference>
<dbReference type="CDD" id="cd01715">
    <property type="entry name" value="ETF_alpha"/>
    <property type="match status" value="1"/>
</dbReference>
<keyword evidence="2" id="KW-0813">Transport</keyword>
<feature type="binding site" evidence="9">
    <location>
        <begin position="240"/>
        <end position="241"/>
    </location>
    <ligand>
        <name>FAD</name>
        <dbReference type="ChEBI" id="CHEBI:57692"/>
    </ligand>
</feature>
<dbReference type="Proteomes" id="UP000777265">
    <property type="component" value="Unassembled WGS sequence"/>
</dbReference>
<dbReference type="STRING" id="909663.GCA_000512235_03448"/>
<evidence type="ECO:0000256" key="3">
    <source>
        <dbReference type="ARBA" id="ARBA00022630"/>
    </source>
</evidence>
<comment type="function">
    <text evidence="6">The electron transfer flavoprotein serves as a specific electron acceptor for other dehydrogenases. It transfers the electrons to the main respiratory chain via ETF-ubiquinone oxidoreductase (ETF dehydrogenase).</text>
</comment>
<dbReference type="Pfam" id="PF00766">
    <property type="entry name" value="ETF_alpha"/>
    <property type="match status" value="1"/>
</dbReference>
<dbReference type="SUPFAM" id="SSF52467">
    <property type="entry name" value="DHS-like NAD/FAD-binding domain"/>
    <property type="match status" value="1"/>
</dbReference>
<keyword evidence="3" id="KW-0285">Flavoprotein</keyword>
<evidence type="ECO:0000256" key="5">
    <source>
        <dbReference type="ARBA" id="ARBA00022982"/>
    </source>
</evidence>
<gene>
    <name evidence="11" type="ORF">GXY80_01450</name>
</gene>
<dbReference type="InterPro" id="IPR029035">
    <property type="entry name" value="DHS-like_NAD/FAD-binding_dom"/>
</dbReference>
<dbReference type="InterPro" id="IPR001308">
    <property type="entry name" value="ETF_a/FixB"/>
</dbReference>
<evidence type="ECO:0000259" key="10">
    <source>
        <dbReference type="SMART" id="SM00893"/>
    </source>
</evidence>
<evidence type="ECO:0000256" key="8">
    <source>
        <dbReference type="ARBA" id="ARBA00079299"/>
    </source>
</evidence>
<name>A0A351U513_9BACT</name>
<comment type="similarity">
    <text evidence="1">Belongs to the ETF alpha-subunit/FixB family.</text>
</comment>
<evidence type="ECO:0000313" key="11">
    <source>
        <dbReference type="EMBL" id="NLW34135.1"/>
    </source>
</evidence>
<dbReference type="PANTHER" id="PTHR43153:SF1">
    <property type="entry name" value="ELECTRON TRANSFER FLAVOPROTEIN SUBUNIT ALPHA, MITOCHONDRIAL"/>
    <property type="match status" value="1"/>
</dbReference>
<keyword evidence="5" id="KW-0249">Electron transport</keyword>
<evidence type="ECO:0000256" key="9">
    <source>
        <dbReference type="PIRSR" id="PIRSR000089-1"/>
    </source>
</evidence>
<evidence type="ECO:0000256" key="4">
    <source>
        <dbReference type="ARBA" id="ARBA00022827"/>
    </source>
</evidence>
<dbReference type="PANTHER" id="PTHR43153">
    <property type="entry name" value="ELECTRON TRANSFER FLAVOPROTEIN ALPHA"/>
    <property type="match status" value="1"/>
</dbReference>
<dbReference type="InterPro" id="IPR014731">
    <property type="entry name" value="ETF_asu_C"/>
</dbReference>
<dbReference type="GO" id="GO:0033539">
    <property type="term" value="P:fatty acid beta-oxidation using acyl-CoA dehydrogenase"/>
    <property type="evidence" value="ECO:0007669"/>
    <property type="project" value="TreeGrafter"/>
</dbReference>
<dbReference type="GO" id="GO:0050660">
    <property type="term" value="F:flavin adenine dinucleotide binding"/>
    <property type="evidence" value="ECO:0007669"/>
    <property type="project" value="InterPro"/>
</dbReference>
<reference evidence="11" key="2">
    <citation type="submission" date="2020-01" db="EMBL/GenBank/DDBJ databases">
        <authorList>
            <person name="Campanaro S."/>
        </authorList>
    </citation>
    <scope>NUCLEOTIDE SEQUENCE</scope>
    <source>
        <strain evidence="11">AS06rmzACSIP_7</strain>
    </source>
</reference>
<feature type="binding site" evidence="9">
    <location>
        <begin position="271"/>
        <end position="278"/>
    </location>
    <ligand>
        <name>FAD</name>
        <dbReference type="ChEBI" id="CHEBI:57692"/>
    </ligand>
</feature>
<accession>A0A351U513</accession>
<feature type="binding site" evidence="9">
    <location>
        <position position="292"/>
    </location>
    <ligand>
        <name>FAD</name>
        <dbReference type="ChEBI" id="CHEBI:57692"/>
    </ligand>
</feature>
<organism evidence="11 12">
    <name type="scientific">Syntrophorhabdus aromaticivorans</name>
    <dbReference type="NCBI Taxonomy" id="328301"/>
    <lineage>
        <taxon>Bacteria</taxon>
        <taxon>Pseudomonadati</taxon>
        <taxon>Thermodesulfobacteriota</taxon>
        <taxon>Syntrophorhabdia</taxon>
        <taxon>Syntrophorhabdales</taxon>
        <taxon>Syntrophorhabdaceae</taxon>
        <taxon>Syntrophorhabdus</taxon>
    </lineage>
</organism>
<evidence type="ECO:0000313" key="12">
    <source>
        <dbReference type="Proteomes" id="UP000777265"/>
    </source>
</evidence>
<dbReference type="GO" id="GO:0009055">
    <property type="term" value="F:electron transfer activity"/>
    <property type="evidence" value="ECO:0007669"/>
    <property type="project" value="InterPro"/>
</dbReference>
<protein>
    <recommendedName>
        <fullName evidence="7">Electron transfer flavoprotein subunit alpha</fullName>
    </recommendedName>
    <alternativeName>
        <fullName evidence="8">Electron transfer flavoprotein large subunit</fullName>
    </alternativeName>
</protein>
<evidence type="ECO:0000256" key="6">
    <source>
        <dbReference type="ARBA" id="ARBA00025649"/>
    </source>
</evidence>
<keyword evidence="4 9" id="KW-0274">FAD</keyword>
<dbReference type="InterPro" id="IPR018206">
    <property type="entry name" value="ETF_asu_C_CS"/>
</dbReference>